<gene>
    <name evidence="1" type="ORF">PRVXT_000934</name>
</gene>
<dbReference type="RefSeq" id="WP_350344516.1">
    <property type="nucleotide sequence ID" value="NZ_CP158367.1"/>
</dbReference>
<sequence>MDLVVGITSRRQGCLALGGYFPMEGKVKIITGHENVDTCSFCWDKEQDLKVDMMLGLEVFTTL</sequence>
<reference evidence="1" key="2">
    <citation type="submission" date="2024-06" db="EMBL/GenBank/DDBJ databases">
        <authorList>
            <person name="Petrova K.O."/>
            <person name="Toshchakov S.V."/>
            <person name="Boltjanskaja Y.V."/>
            <person name="Kevbrin V."/>
        </authorList>
    </citation>
    <scope>NUCLEOTIDE SEQUENCE</scope>
    <source>
        <strain evidence="1">Z-910T</strain>
    </source>
</reference>
<proteinExistence type="predicted"/>
<name>A0AAU7VPW4_9FIRM</name>
<protein>
    <submittedName>
        <fullName evidence="1">Uncharacterized protein</fullName>
    </submittedName>
</protein>
<accession>A0AAU7VPW4</accession>
<dbReference type="EMBL" id="CP158367">
    <property type="protein sequence ID" value="XBX75779.1"/>
    <property type="molecule type" value="Genomic_DNA"/>
</dbReference>
<evidence type="ECO:0000313" key="1">
    <source>
        <dbReference type="EMBL" id="XBX75779.1"/>
    </source>
</evidence>
<dbReference type="AlphaFoldDB" id="A0AAU7VPW4"/>
<organism evidence="1">
    <name type="scientific">Proteinivorax tanatarense</name>
    <dbReference type="NCBI Taxonomy" id="1260629"/>
    <lineage>
        <taxon>Bacteria</taxon>
        <taxon>Bacillati</taxon>
        <taxon>Bacillota</taxon>
        <taxon>Clostridia</taxon>
        <taxon>Eubacteriales</taxon>
        <taxon>Proteinivoracaceae</taxon>
        <taxon>Proteinivorax</taxon>
    </lineage>
</organism>
<reference evidence="1" key="1">
    <citation type="journal article" date="2013" name="Extremophiles">
        <title>Proteinivorax tanatarense gen. nov., sp. nov., an anaerobic, haloalkaliphilic, proteolytic bacterium isolated from a decaying algal bloom, and proposal of Proteinivoraceae fam. nov.</title>
        <authorList>
            <person name="Kevbrin V."/>
            <person name="Boltyanskaya Y."/>
            <person name="Zhilina T."/>
            <person name="Kolganova T."/>
            <person name="Lavrentjeva E."/>
            <person name="Kuznetsov B."/>
        </authorList>
    </citation>
    <scope>NUCLEOTIDE SEQUENCE</scope>
    <source>
        <strain evidence="1">Z-910T</strain>
    </source>
</reference>